<accession>A0A226ESS4</accession>
<sequence length="599" mass="67562">MDQEALNSILFKVNMLVDKVFSLEYKFDILNAHLKHKRQQEAKQEDEGVVEAQKLPILSPSQMKLNVNNRMDNHYRTATAVYFQAQNQKPDFNWTLTPAHGPALDNVFKAMDVDTLKNVRLVCKAWNAKVVPELSSKTWIDFHKWENSHDSSGDPIPLDSVYQMMDLTVDGLVLIKGIAFTYACFDVRELESQVILREFGTNLNSISFDSPTISVIKQVLETWCRNLEELTIICTEDISLEGLAFSLGTTLKLKSLKILPTRSYIDASSYSAPLIEIAKSSPLLNSITMGEQTTCSEFFTGIAPCQEITKNFTELDICDGNEELNFEDLFLPKLAKLNIRNKCSWVTPLITKVAGTLQTLTLGFPTGSYFDDDDGSDDTDDTGDNNDNDHNIFNTSKYDYPDLSRVQVFKLKGFLQTDSSIRSLECKKMSNLQSDLYEPVLTLRKLTLIGSISCALSFQILVTLFPNIIRLKLGLARKFQSDYSMSDCLKDGIQKFAGLENLQAFSLFFDCSLCDNISDIIGTLKELTGLTEFELGNFDRGREVVNGLFCGIQQVPQISCITLINIVLILTEAQRLLDELKLRGTRLKVVEEVPFREKM</sequence>
<keyword evidence="2" id="KW-1185">Reference proteome</keyword>
<organism evidence="1 2">
    <name type="scientific">Folsomia candida</name>
    <name type="common">Springtail</name>
    <dbReference type="NCBI Taxonomy" id="158441"/>
    <lineage>
        <taxon>Eukaryota</taxon>
        <taxon>Metazoa</taxon>
        <taxon>Ecdysozoa</taxon>
        <taxon>Arthropoda</taxon>
        <taxon>Hexapoda</taxon>
        <taxon>Collembola</taxon>
        <taxon>Entomobryomorpha</taxon>
        <taxon>Isotomoidea</taxon>
        <taxon>Isotomidae</taxon>
        <taxon>Proisotominae</taxon>
        <taxon>Folsomia</taxon>
    </lineage>
</organism>
<name>A0A226ESS4_FOLCA</name>
<protein>
    <recommendedName>
        <fullName evidence="3">F-box domain-containing protein</fullName>
    </recommendedName>
</protein>
<gene>
    <name evidence="1" type="ORF">Fcan01_05726</name>
</gene>
<reference evidence="1 2" key="1">
    <citation type="submission" date="2015-12" db="EMBL/GenBank/DDBJ databases">
        <title>The genome of Folsomia candida.</title>
        <authorList>
            <person name="Faddeeva A."/>
            <person name="Derks M.F."/>
            <person name="Anvar Y."/>
            <person name="Smit S."/>
            <person name="Van Straalen N."/>
            <person name="Roelofs D."/>
        </authorList>
    </citation>
    <scope>NUCLEOTIDE SEQUENCE [LARGE SCALE GENOMIC DNA]</scope>
    <source>
        <strain evidence="1 2">VU population</strain>
        <tissue evidence="1">Whole body</tissue>
    </source>
</reference>
<evidence type="ECO:0000313" key="2">
    <source>
        <dbReference type="Proteomes" id="UP000198287"/>
    </source>
</evidence>
<evidence type="ECO:0000313" key="1">
    <source>
        <dbReference type="EMBL" id="OXA60300.1"/>
    </source>
</evidence>
<proteinExistence type="predicted"/>
<evidence type="ECO:0008006" key="3">
    <source>
        <dbReference type="Google" id="ProtNLM"/>
    </source>
</evidence>
<dbReference type="AlphaFoldDB" id="A0A226ESS4"/>
<comment type="caution">
    <text evidence="1">The sequence shown here is derived from an EMBL/GenBank/DDBJ whole genome shotgun (WGS) entry which is preliminary data.</text>
</comment>
<dbReference type="EMBL" id="LNIX01000002">
    <property type="protein sequence ID" value="OXA60300.1"/>
    <property type="molecule type" value="Genomic_DNA"/>
</dbReference>
<dbReference type="Proteomes" id="UP000198287">
    <property type="component" value="Unassembled WGS sequence"/>
</dbReference>